<dbReference type="Ensembl" id="ENSHHUT00000033411.1">
    <property type="protein sequence ID" value="ENSHHUP00000032095.1"/>
    <property type="gene ID" value="ENSHHUG00000020379.1"/>
</dbReference>
<keyword evidence="7" id="KW-0106">Calcium</keyword>
<evidence type="ECO:0000256" key="3">
    <source>
        <dbReference type="ARBA" id="ARBA00022723"/>
    </source>
</evidence>
<reference evidence="10" key="3">
    <citation type="submission" date="2025-09" db="UniProtKB">
        <authorList>
            <consortium name="Ensembl"/>
        </authorList>
    </citation>
    <scope>IDENTIFICATION</scope>
</reference>
<evidence type="ECO:0000256" key="6">
    <source>
        <dbReference type="ARBA" id="ARBA00022807"/>
    </source>
</evidence>
<dbReference type="PRINTS" id="PR00704">
    <property type="entry name" value="CALPAIN"/>
</dbReference>
<evidence type="ECO:0000256" key="5">
    <source>
        <dbReference type="ARBA" id="ARBA00022801"/>
    </source>
</evidence>
<keyword evidence="2" id="KW-0645">Protease</keyword>
<dbReference type="InterPro" id="IPR033883">
    <property type="entry name" value="C2_III"/>
</dbReference>
<evidence type="ECO:0000313" key="11">
    <source>
        <dbReference type="Proteomes" id="UP000314982"/>
    </source>
</evidence>
<keyword evidence="3" id="KW-0479">Metal-binding</keyword>
<dbReference type="InterPro" id="IPR036213">
    <property type="entry name" value="Calpain_III_sf"/>
</dbReference>
<dbReference type="InterPro" id="IPR022682">
    <property type="entry name" value="Calpain_domain_III"/>
</dbReference>
<feature type="domain" description="Peptidase C2 calpain" evidence="9">
    <location>
        <begin position="30"/>
        <end position="183"/>
    </location>
</feature>
<dbReference type="GO" id="GO:0006508">
    <property type="term" value="P:proteolysis"/>
    <property type="evidence" value="ECO:0007669"/>
    <property type="project" value="UniProtKB-KW"/>
</dbReference>
<dbReference type="PANTHER" id="PTHR10183:SF302">
    <property type="entry name" value="CALPAIN-14"/>
    <property type="match status" value="1"/>
</dbReference>
<evidence type="ECO:0000313" key="10">
    <source>
        <dbReference type="Ensembl" id="ENSHHUP00000032095.1"/>
    </source>
</evidence>
<dbReference type="GeneTree" id="ENSGT00940000160421"/>
<dbReference type="InterPro" id="IPR022684">
    <property type="entry name" value="Calpain_cysteine_protease"/>
</dbReference>
<name>A0A4W5M477_9TELE</name>
<comment type="similarity">
    <text evidence="1">Belongs to the peptidase C2 family.</text>
</comment>
<evidence type="ECO:0000256" key="4">
    <source>
        <dbReference type="ARBA" id="ARBA00022737"/>
    </source>
</evidence>
<dbReference type="InterPro" id="IPR022683">
    <property type="entry name" value="Calpain_III"/>
</dbReference>
<evidence type="ECO:0000256" key="1">
    <source>
        <dbReference type="ARBA" id="ARBA00007623"/>
    </source>
</evidence>
<organism evidence="10 11">
    <name type="scientific">Hucho hucho</name>
    <name type="common">huchen</name>
    <dbReference type="NCBI Taxonomy" id="62062"/>
    <lineage>
        <taxon>Eukaryota</taxon>
        <taxon>Metazoa</taxon>
        <taxon>Chordata</taxon>
        <taxon>Craniata</taxon>
        <taxon>Vertebrata</taxon>
        <taxon>Euteleostomi</taxon>
        <taxon>Actinopterygii</taxon>
        <taxon>Neopterygii</taxon>
        <taxon>Teleostei</taxon>
        <taxon>Protacanthopterygii</taxon>
        <taxon>Salmoniformes</taxon>
        <taxon>Salmonidae</taxon>
        <taxon>Salmoninae</taxon>
        <taxon>Hucho</taxon>
    </lineage>
</organism>
<reference evidence="10" key="2">
    <citation type="submission" date="2025-08" db="UniProtKB">
        <authorList>
            <consortium name="Ensembl"/>
        </authorList>
    </citation>
    <scope>IDENTIFICATION</scope>
</reference>
<dbReference type="GO" id="GO:0046872">
    <property type="term" value="F:metal ion binding"/>
    <property type="evidence" value="ECO:0007669"/>
    <property type="project" value="UniProtKB-KW"/>
</dbReference>
<dbReference type="SUPFAM" id="SSF49758">
    <property type="entry name" value="Calpain large subunit, middle domain (domain III)"/>
    <property type="match status" value="1"/>
</dbReference>
<evidence type="ECO:0000259" key="9">
    <source>
        <dbReference type="SMART" id="SM00720"/>
    </source>
</evidence>
<dbReference type="PANTHER" id="PTHR10183">
    <property type="entry name" value="CALPAIN"/>
    <property type="match status" value="1"/>
</dbReference>
<evidence type="ECO:0000256" key="2">
    <source>
        <dbReference type="ARBA" id="ARBA00022670"/>
    </source>
</evidence>
<proteinExistence type="inferred from homology"/>
<dbReference type="CDD" id="cd00214">
    <property type="entry name" value="Calpain_III"/>
    <property type="match status" value="1"/>
</dbReference>
<evidence type="ECO:0000256" key="8">
    <source>
        <dbReference type="SAM" id="MobiDB-lite"/>
    </source>
</evidence>
<dbReference type="STRING" id="62062.ENSHHUP00000032095"/>
<dbReference type="SMART" id="SM00720">
    <property type="entry name" value="calpain_III"/>
    <property type="match status" value="1"/>
</dbReference>
<dbReference type="Proteomes" id="UP000314982">
    <property type="component" value="Unassembled WGS sequence"/>
</dbReference>
<feature type="region of interest" description="Disordered" evidence="8">
    <location>
        <begin position="183"/>
        <end position="209"/>
    </location>
</feature>
<dbReference type="FunFam" id="2.60.120.380:FF:000001">
    <property type="entry name" value="Calpain-1 catalytic subunit"/>
    <property type="match status" value="1"/>
</dbReference>
<dbReference type="AlphaFoldDB" id="A0A4W5M477"/>
<evidence type="ECO:0000256" key="7">
    <source>
        <dbReference type="ARBA" id="ARBA00022837"/>
    </source>
</evidence>
<keyword evidence="4" id="KW-0677">Repeat</keyword>
<keyword evidence="5" id="KW-0378">Hydrolase</keyword>
<keyword evidence="6" id="KW-0788">Thiol protease</keyword>
<reference evidence="11" key="1">
    <citation type="submission" date="2018-06" db="EMBL/GenBank/DDBJ databases">
        <title>Genome assembly of Danube salmon.</title>
        <authorList>
            <person name="Macqueen D.J."/>
            <person name="Gundappa M.K."/>
        </authorList>
    </citation>
    <scope>NUCLEOTIDE SEQUENCE [LARGE SCALE GENOMIC DNA]</scope>
</reference>
<sequence>MTMEDFCKHFTDVTVCCMCPDFLDGNSKGLWTHSLHDGRWVAGTTAGGCMNFPDSFWTNPQYRVKIEGLDIDWSETQGDNNMLVSLMQKPDKRNRRLVKSLHIGINIFEVPAQFKGQRGKFPAFFFNNNVPVAQTKNYPNARTVVQFSRLKPGEYLIVPSSFNPNETASFILSILSKAKTHIHENSNDQDIEEIPKPMPTHNRADMDNKQTLFQQYSDQASSQCFSFEHKKRGKVK</sequence>
<dbReference type="GO" id="GO:0005737">
    <property type="term" value="C:cytoplasm"/>
    <property type="evidence" value="ECO:0007669"/>
    <property type="project" value="TreeGrafter"/>
</dbReference>
<dbReference type="Pfam" id="PF01067">
    <property type="entry name" value="Calpain_III"/>
    <property type="match status" value="1"/>
</dbReference>
<dbReference type="Gene3D" id="2.60.120.380">
    <property type="match status" value="1"/>
</dbReference>
<keyword evidence="11" id="KW-1185">Reference proteome</keyword>
<protein>
    <recommendedName>
        <fullName evidence="9">Peptidase C2 calpain domain-containing protein</fullName>
    </recommendedName>
</protein>
<dbReference type="GO" id="GO:0004198">
    <property type="term" value="F:calcium-dependent cysteine-type endopeptidase activity"/>
    <property type="evidence" value="ECO:0007669"/>
    <property type="project" value="InterPro"/>
</dbReference>
<accession>A0A4W5M477</accession>